<evidence type="ECO:0000259" key="2">
    <source>
        <dbReference type="PROSITE" id="PS51707"/>
    </source>
</evidence>
<evidence type="ECO:0000313" key="4">
    <source>
        <dbReference type="Proteomes" id="UP000192247"/>
    </source>
</evidence>
<feature type="compositionally biased region" description="Basic and acidic residues" evidence="1">
    <location>
        <begin position="237"/>
        <end position="250"/>
    </location>
</feature>
<dbReference type="SUPFAM" id="SSF55154">
    <property type="entry name" value="CYTH-like phosphatases"/>
    <property type="match status" value="1"/>
</dbReference>
<feature type="domain" description="CYTH" evidence="2">
    <location>
        <begin position="2"/>
        <end position="176"/>
    </location>
</feature>
<organism evidence="3 4">
    <name type="scientific">Tropilaelaps mercedesae</name>
    <dbReference type="NCBI Taxonomy" id="418985"/>
    <lineage>
        <taxon>Eukaryota</taxon>
        <taxon>Metazoa</taxon>
        <taxon>Ecdysozoa</taxon>
        <taxon>Arthropoda</taxon>
        <taxon>Chelicerata</taxon>
        <taxon>Arachnida</taxon>
        <taxon>Acari</taxon>
        <taxon>Parasitiformes</taxon>
        <taxon>Mesostigmata</taxon>
        <taxon>Gamasina</taxon>
        <taxon>Dermanyssoidea</taxon>
        <taxon>Laelapidae</taxon>
        <taxon>Tropilaelaps</taxon>
    </lineage>
</organism>
<dbReference type="STRING" id="418985.A0A1V9XSU6"/>
<evidence type="ECO:0000256" key="1">
    <source>
        <dbReference type="SAM" id="MobiDB-lite"/>
    </source>
</evidence>
<sequence length="333" mass="36918">MLTDVAIKARLEDLAVFHTHFKKVYELKDDACKTFVHCDTFFKCNNGRIKLREIKGQDDETVELIYYDRADVAGPRKTKCICYSTRKDGAALKDVLTQAYGKRGEVKKTRLLYNVEQTRIHIDEVEGVGSFMELEVVLRDDQTEEDGKKIAEEFMEKLNITPDMLVNNSYIDLLVEARVAGAKENGTASQETDKPEKADLPEDKEMEEIAQVPKEVEESAPTAEKAEAVIQNATEPSETKEATKEDEKAPASEAPEAIEADKPVEKANEVKEIKDQAKGDAAEAKEMNGDKTEDTSNDAEKMDTDEAAAEKGVETKAPETSSGEVAVDTNTEA</sequence>
<dbReference type="PROSITE" id="PS51707">
    <property type="entry name" value="CYTH"/>
    <property type="match status" value="1"/>
</dbReference>
<feature type="compositionally biased region" description="Polar residues" evidence="1">
    <location>
        <begin position="318"/>
        <end position="333"/>
    </location>
</feature>
<dbReference type="PANTHER" id="PTHR21028">
    <property type="entry name" value="SI:CH211-156B7.4"/>
    <property type="match status" value="1"/>
</dbReference>
<dbReference type="Gene3D" id="2.40.320.10">
    <property type="entry name" value="Hypothetical Protein Pfu-838710-001"/>
    <property type="match status" value="1"/>
</dbReference>
<dbReference type="OrthoDB" id="6159137at2759"/>
<dbReference type="InterPro" id="IPR008173">
    <property type="entry name" value="Adenylyl_cyclase_CyaB"/>
</dbReference>
<reference evidence="3 4" key="1">
    <citation type="journal article" date="2017" name="Gigascience">
        <title>Draft genome of the honey bee ectoparasitic mite, Tropilaelaps mercedesae, is shaped by the parasitic life history.</title>
        <authorList>
            <person name="Dong X."/>
            <person name="Armstrong S.D."/>
            <person name="Xia D."/>
            <person name="Makepeace B.L."/>
            <person name="Darby A.C."/>
            <person name="Kadowaki T."/>
        </authorList>
    </citation>
    <scope>NUCLEOTIDE SEQUENCE [LARGE SCALE GENOMIC DNA]</scope>
    <source>
        <strain evidence="3">Wuxi-XJTLU</strain>
    </source>
</reference>
<proteinExistence type="predicted"/>
<dbReference type="AlphaFoldDB" id="A0A1V9XSU6"/>
<dbReference type="InterPro" id="IPR033469">
    <property type="entry name" value="CYTH-like_dom_sf"/>
</dbReference>
<dbReference type="Proteomes" id="UP000192247">
    <property type="component" value="Unassembled WGS sequence"/>
</dbReference>
<dbReference type="SMART" id="SM01118">
    <property type="entry name" value="CYTH"/>
    <property type="match status" value="1"/>
</dbReference>
<dbReference type="PANTHER" id="PTHR21028:SF2">
    <property type="entry name" value="CYTH DOMAIN-CONTAINING PROTEIN"/>
    <property type="match status" value="1"/>
</dbReference>
<evidence type="ECO:0000313" key="3">
    <source>
        <dbReference type="EMBL" id="OQR76549.1"/>
    </source>
</evidence>
<feature type="compositionally biased region" description="Basic and acidic residues" evidence="1">
    <location>
        <begin position="191"/>
        <end position="203"/>
    </location>
</feature>
<dbReference type="EMBL" id="MNPL01004691">
    <property type="protein sequence ID" value="OQR76549.1"/>
    <property type="molecule type" value="Genomic_DNA"/>
</dbReference>
<feature type="region of interest" description="Disordered" evidence="1">
    <location>
        <begin position="183"/>
        <end position="333"/>
    </location>
</feature>
<dbReference type="Pfam" id="PF01928">
    <property type="entry name" value="CYTH"/>
    <property type="match status" value="1"/>
</dbReference>
<accession>A0A1V9XSU6</accession>
<dbReference type="FunCoup" id="A0A1V9XSU6">
    <property type="interactions" value="1"/>
</dbReference>
<dbReference type="GO" id="GO:0016462">
    <property type="term" value="F:pyrophosphatase activity"/>
    <property type="evidence" value="ECO:0007669"/>
    <property type="project" value="UniProtKB-ARBA"/>
</dbReference>
<dbReference type="InterPro" id="IPR023577">
    <property type="entry name" value="CYTH_domain"/>
</dbReference>
<gene>
    <name evidence="3" type="ORF">BIW11_07714</name>
</gene>
<name>A0A1V9XSU6_9ACAR</name>
<feature type="compositionally biased region" description="Basic and acidic residues" evidence="1">
    <location>
        <begin position="259"/>
        <end position="317"/>
    </location>
</feature>
<protein>
    <recommendedName>
        <fullName evidence="2">CYTH domain-containing protein</fullName>
    </recommendedName>
</protein>
<keyword evidence="4" id="KW-1185">Reference proteome</keyword>
<dbReference type="CDD" id="cd07890">
    <property type="entry name" value="CYTH-like_AC_IV-like"/>
    <property type="match status" value="1"/>
</dbReference>
<dbReference type="InParanoid" id="A0A1V9XSU6"/>
<comment type="caution">
    <text evidence="3">The sequence shown here is derived from an EMBL/GenBank/DDBJ whole genome shotgun (WGS) entry which is preliminary data.</text>
</comment>